<reference evidence="2 3" key="1">
    <citation type="submission" date="2021-05" db="EMBL/GenBank/DDBJ databases">
        <title>Genome Assembly of Synthetic Allotetraploid Brassica napus Reveals Homoeologous Exchanges between Subgenomes.</title>
        <authorList>
            <person name="Davis J.T."/>
        </authorList>
    </citation>
    <scope>NUCLEOTIDE SEQUENCE [LARGE SCALE GENOMIC DNA]</scope>
    <source>
        <strain evidence="3">cv. Da-Ae</strain>
        <tissue evidence="2">Seedling</tissue>
    </source>
</reference>
<dbReference type="EMBL" id="JAGKQM010000016">
    <property type="protein sequence ID" value="KAH0873098.1"/>
    <property type="molecule type" value="Genomic_DNA"/>
</dbReference>
<evidence type="ECO:0000313" key="3">
    <source>
        <dbReference type="Proteomes" id="UP000824890"/>
    </source>
</evidence>
<accession>A0ABQ7YYU1</accession>
<name>A0ABQ7YYU1_BRANA</name>
<proteinExistence type="predicted"/>
<evidence type="ECO:0000256" key="1">
    <source>
        <dbReference type="SAM" id="MobiDB-lite"/>
    </source>
</evidence>
<organism evidence="2 3">
    <name type="scientific">Brassica napus</name>
    <name type="common">Rape</name>
    <dbReference type="NCBI Taxonomy" id="3708"/>
    <lineage>
        <taxon>Eukaryota</taxon>
        <taxon>Viridiplantae</taxon>
        <taxon>Streptophyta</taxon>
        <taxon>Embryophyta</taxon>
        <taxon>Tracheophyta</taxon>
        <taxon>Spermatophyta</taxon>
        <taxon>Magnoliopsida</taxon>
        <taxon>eudicotyledons</taxon>
        <taxon>Gunneridae</taxon>
        <taxon>Pentapetalae</taxon>
        <taxon>rosids</taxon>
        <taxon>malvids</taxon>
        <taxon>Brassicales</taxon>
        <taxon>Brassicaceae</taxon>
        <taxon>Brassiceae</taxon>
        <taxon>Brassica</taxon>
    </lineage>
</organism>
<feature type="compositionally biased region" description="Basic and acidic residues" evidence="1">
    <location>
        <begin position="36"/>
        <end position="54"/>
    </location>
</feature>
<dbReference type="Proteomes" id="UP000824890">
    <property type="component" value="Unassembled WGS sequence"/>
</dbReference>
<protein>
    <submittedName>
        <fullName evidence="2">Uncharacterized protein</fullName>
    </submittedName>
</protein>
<feature type="region of interest" description="Disordered" evidence="1">
    <location>
        <begin position="1"/>
        <end position="54"/>
    </location>
</feature>
<comment type="caution">
    <text evidence="2">The sequence shown here is derived from an EMBL/GenBank/DDBJ whole genome shotgun (WGS) entry which is preliminary data.</text>
</comment>
<sequence>MTQTAVQGDATEETDESNRSNKSSNAASIFTLDPLEGPRDEKDGSGDEDEEQKRLQAEELRLVSTISHDCFSTLLPRDWTRIERKSRERLITPPMSIYKQPCNFSVTSNIRRNRNRRRPMTSLEADDANESEEIVSLF</sequence>
<evidence type="ECO:0000313" key="2">
    <source>
        <dbReference type="EMBL" id="KAH0873098.1"/>
    </source>
</evidence>
<gene>
    <name evidence="2" type="ORF">HID58_070460</name>
</gene>
<keyword evidence="3" id="KW-1185">Reference proteome</keyword>